<protein>
    <submittedName>
        <fullName evidence="1">Uncharacterized protein</fullName>
    </submittedName>
</protein>
<keyword evidence="2" id="KW-1185">Reference proteome</keyword>
<dbReference type="Proteomes" id="UP000193431">
    <property type="component" value="Chromosome"/>
</dbReference>
<sequence length="416" mass="49149">MNSSKIVFLVIIILSITCSGQSVNDQINGKVKSVREKVTDFREGEQQIYLDASVEGGYLRSSWEREFWINPNAFQVWFNTPKAEYRNSLKIYDDEGKIYKEEYYYANQNIVIAYNYEYNELGDLIVKNTVDNGYFGSIHNDYTKSYTMYSYDQNKNVTYEKTKYEDLNFEVVDRAHLPNGKLLFEFKTNSFENDMEEKSFFWYDDNGNRVAKGKSYQKGDSLLVHHDLYQNGKKIASYFPFKIKEYVNMDSLILLNPKRDMLSKVLEYNSEGDLVKEIYNSIPRGLNNIISSRIVSYAYKNGRLISKMTKNKDSVITDLETYEYDGKDNLLRSYFKHCWGSAILKKPCSETNITYSYKKNHLQSLSYHSIDLNGKEKNYDLRFDEEIDHKGNWIKRVKWVNGEHFATWTREIEYYD</sequence>
<organism evidence="1 2">
    <name type="scientific">Nonlabens spongiae</name>
    <dbReference type="NCBI Taxonomy" id="331648"/>
    <lineage>
        <taxon>Bacteria</taxon>
        <taxon>Pseudomonadati</taxon>
        <taxon>Bacteroidota</taxon>
        <taxon>Flavobacteriia</taxon>
        <taxon>Flavobacteriales</taxon>
        <taxon>Flavobacteriaceae</taxon>
        <taxon>Nonlabens</taxon>
    </lineage>
</organism>
<dbReference type="AlphaFoldDB" id="A0A1W6MMI0"/>
<dbReference type="EMBL" id="CP019344">
    <property type="protein sequence ID" value="ARN78798.1"/>
    <property type="molecule type" value="Genomic_DNA"/>
</dbReference>
<reference evidence="1 2" key="1">
    <citation type="submission" date="2016-11" db="EMBL/GenBank/DDBJ databases">
        <title>Trade-off between light-utilization and light-protection in marine flavobacteria.</title>
        <authorList>
            <person name="Kumagai Y."/>
        </authorList>
    </citation>
    <scope>NUCLEOTIDE SEQUENCE [LARGE SCALE GENOMIC DNA]</scope>
    <source>
        <strain evidence="1 2">JCM 13191</strain>
    </source>
</reference>
<gene>
    <name evidence="1" type="ORF">BST97_12805</name>
</gene>
<name>A0A1W6MMI0_9FLAO</name>
<proteinExistence type="predicted"/>
<evidence type="ECO:0000313" key="2">
    <source>
        <dbReference type="Proteomes" id="UP000193431"/>
    </source>
</evidence>
<evidence type="ECO:0000313" key="1">
    <source>
        <dbReference type="EMBL" id="ARN78798.1"/>
    </source>
</evidence>
<dbReference type="OrthoDB" id="1147123at2"/>
<dbReference type="RefSeq" id="WP_085767603.1">
    <property type="nucleotide sequence ID" value="NZ_CP019344.1"/>
</dbReference>
<accession>A0A1W6MMI0</accession>
<dbReference type="STRING" id="331648.BST97_12805"/>